<feature type="domain" description="ParB-like N-terminal" evidence="5">
    <location>
        <begin position="25"/>
        <end position="114"/>
    </location>
</feature>
<dbReference type="GO" id="GO:0005694">
    <property type="term" value="C:chromosome"/>
    <property type="evidence" value="ECO:0007669"/>
    <property type="project" value="TreeGrafter"/>
</dbReference>
<evidence type="ECO:0000259" key="5">
    <source>
        <dbReference type="SMART" id="SM00470"/>
    </source>
</evidence>
<proteinExistence type="inferred from homology"/>
<evidence type="ECO:0000256" key="2">
    <source>
        <dbReference type="ARBA" id="ARBA00006295"/>
    </source>
</evidence>
<dbReference type="NCBIfam" id="TIGR00180">
    <property type="entry name" value="parB_part"/>
    <property type="match status" value="1"/>
</dbReference>
<dbReference type="AlphaFoldDB" id="A0A8J7G656"/>
<dbReference type="Gene3D" id="3.90.1530.30">
    <property type="match status" value="1"/>
</dbReference>
<dbReference type="CDD" id="cd16393">
    <property type="entry name" value="SPO0J_N"/>
    <property type="match status" value="1"/>
</dbReference>
<reference evidence="6" key="1">
    <citation type="submission" date="2020-11" db="EMBL/GenBank/DDBJ databases">
        <title>Multidrug resistant novel bacterium Savagea serpentis sp. nov., isolated from the scats of a vine snake (Ahaetulla nasuta).</title>
        <authorList>
            <person name="Venkata Ramana V."/>
            <person name="Vikas Patil S."/>
            <person name="Yogita Lugani V."/>
        </authorList>
    </citation>
    <scope>NUCLEOTIDE SEQUENCE</scope>
    <source>
        <strain evidence="6">SN6</strain>
    </source>
</reference>
<evidence type="ECO:0000313" key="6">
    <source>
        <dbReference type="EMBL" id="MBF4502127.1"/>
    </source>
</evidence>
<dbReference type="RefSeq" id="WP_194563614.1">
    <property type="nucleotide sequence ID" value="NZ_JADKPV010000008.1"/>
</dbReference>
<keyword evidence="4" id="KW-0238">DNA-binding</keyword>
<dbReference type="Pfam" id="PF17762">
    <property type="entry name" value="HTH_ParB"/>
    <property type="match status" value="1"/>
</dbReference>
<keyword evidence="7" id="KW-1185">Reference proteome</keyword>
<evidence type="ECO:0000256" key="1">
    <source>
        <dbReference type="ARBA" id="ARBA00004453"/>
    </source>
</evidence>
<comment type="similarity">
    <text evidence="2">Belongs to the ParB family.</text>
</comment>
<dbReference type="SMART" id="SM00470">
    <property type="entry name" value="ParB"/>
    <property type="match status" value="1"/>
</dbReference>
<dbReference type="Proteomes" id="UP000622653">
    <property type="component" value="Unassembled WGS sequence"/>
</dbReference>
<dbReference type="PANTHER" id="PTHR33375">
    <property type="entry name" value="CHROMOSOME-PARTITIONING PROTEIN PARB-RELATED"/>
    <property type="match status" value="1"/>
</dbReference>
<dbReference type="Gene3D" id="1.10.10.2830">
    <property type="match status" value="1"/>
</dbReference>
<comment type="subcellular location">
    <subcellularLocation>
        <location evidence="1">Cytoplasm</location>
        <location evidence="1">Nucleoid</location>
    </subcellularLocation>
</comment>
<protein>
    <submittedName>
        <fullName evidence="6">ParB/RepB/Spo0J family partition protein</fullName>
    </submittedName>
</protein>
<organism evidence="6 7">
    <name type="scientific">Savagea serpentis</name>
    <dbReference type="NCBI Taxonomy" id="2785297"/>
    <lineage>
        <taxon>Bacteria</taxon>
        <taxon>Bacillati</taxon>
        <taxon>Bacillota</taxon>
        <taxon>Bacilli</taxon>
        <taxon>Bacillales</taxon>
        <taxon>Caryophanaceae</taxon>
        <taxon>Savagea</taxon>
    </lineage>
</organism>
<dbReference type="InterPro" id="IPR050336">
    <property type="entry name" value="Chromosome_partition/occlusion"/>
</dbReference>
<dbReference type="GO" id="GO:0003677">
    <property type="term" value="F:DNA binding"/>
    <property type="evidence" value="ECO:0007669"/>
    <property type="project" value="UniProtKB-KW"/>
</dbReference>
<dbReference type="PANTHER" id="PTHR33375:SF1">
    <property type="entry name" value="CHROMOSOME-PARTITIONING PROTEIN PARB-RELATED"/>
    <property type="match status" value="1"/>
</dbReference>
<dbReference type="InterPro" id="IPR004437">
    <property type="entry name" value="ParB/RepB/Spo0J"/>
</dbReference>
<dbReference type="GO" id="GO:0007059">
    <property type="term" value="P:chromosome segregation"/>
    <property type="evidence" value="ECO:0007669"/>
    <property type="project" value="UniProtKB-KW"/>
</dbReference>
<sequence length="281" mass="32627">MDKGLGKGLEAIFGEELVRENETVEWIHVEMIEANPYQPRQQFDDEQLQELAQSIEQSGVIQPIIVRKKGKKYELVAGERRLRATQLAGKETIPTIIREITDEQSMEYALLENLQRTNLNPIEEAQAYEKLSTALQLKQNDLAKRVGKSRPYIANMLRLLKLPQSVQKMLIEGQLSNGHGRALLGLKDESQIEPLAERAIQYFWNVRQVEQQVQQLNDNVSHETKKETPRNVFIESEEQQLEQYFGTKVQIKQTKNKGKIEIEFMTDDDLERILQLMKREQ</sequence>
<evidence type="ECO:0000313" key="7">
    <source>
        <dbReference type="Proteomes" id="UP000622653"/>
    </source>
</evidence>
<dbReference type="InterPro" id="IPR036086">
    <property type="entry name" value="ParB/Sulfiredoxin_sf"/>
</dbReference>
<dbReference type="GO" id="GO:0009295">
    <property type="term" value="C:nucleoid"/>
    <property type="evidence" value="ECO:0007669"/>
    <property type="project" value="UniProtKB-SubCell"/>
</dbReference>
<gene>
    <name evidence="6" type="ORF">IRY55_12230</name>
</gene>
<dbReference type="FunFam" id="1.10.10.2830:FF:000001">
    <property type="entry name" value="Chromosome partitioning protein ParB"/>
    <property type="match status" value="1"/>
</dbReference>
<dbReference type="InterPro" id="IPR057240">
    <property type="entry name" value="ParB_dimer_C"/>
</dbReference>
<evidence type="ECO:0000256" key="3">
    <source>
        <dbReference type="ARBA" id="ARBA00022829"/>
    </source>
</evidence>
<dbReference type="GO" id="GO:0045881">
    <property type="term" value="P:positive regulation of sporulation resulting in formation of a cellular spore"/>
    <property type="evidence" value="ECO:0007669"/>
    <property type="project" value="TreeGrafter"/>
</dbReference>
<dbReference type="InterPro" id="IPR041468">
    <property type="entry name" value="HTH_ParB/Spo0J"/>
</dbReference>
<comment type="caution">
    <text evidence="6">The sequence shown here is derived from an EMBL/GenBank/DDBJ whole genome shotgun (WGS) entry which is preliminary data.</text>
</comment>
<name>A0A8J7G656_9BACL</name>
<dbReference type="SUPFAM" id="SSF110849">
    <property type="entry name" value="ParB/Sulfiredoxin"/>
    <property type="match status" value="1"/>
</dbReference>
<evidence type="ECO:0000256" key="4">
    <source>
        <dbReference type="ARBA" id="ARBA00023125"/>
    </source>
</evidence>
<dbReference type="Pfam" id="PF02195">
    <property type="entry name" value="ParB_N"/>
    <property type="match status" value="1"/>
</dbReference>
<dbReference type="InterPro" id="IPR003115">
    <property type="entry name" value="ParB_N"/>
</dbReference>
<dbReference type="Pfam" id="PF23552">
    <property type="entry name" value="ParB_C"/>
    <property type="match status" value="1"/>
</dbReference>
<keyword evidence="3" id="KW-0159">Chromosome partition</keyword>
<dbReference type="FunFam" id="3.90.1530.30:FF:000001">
    <property type="entry name" value="Chromosome partitioning protein ParB"/>
    <property type="match status" value="1"/>
</dbReference>
<dbReference type="EMBL" id="JADKPV010000008">
    <property type="protein sequence ID" value="MBF4502127.1"/>
    <property type="molecule type" value="Genomic_DNA"/>
</dbReference>
<accession>A0A8J7G656</accession>